<dbReference type="InterPro" id="IPR004143">
    <property type="entry name" value="BPL_LPL_catalytic"/>
</dbReference>
<evidence type="ECO:0000313" key="3">
    <source>
        <dbReference type="EMBL" id="KAL1862714.1"/>
    </source>
</evidence>
<dbReference type="InterPro" id="IPR045864">
    <property type="entry name" value="aa-tRNA-synth_II/BPL/LPL"/>
</dbReference>
<feature type="region of interest" description="Disordered" evidence="1">
    <location>
        <begin position="40"/>
        <end position="59"/>
    </location>
</feature>
<evidence type="ECO:0000256" key="1">
    <source>
        <dbReference type="SAM" id="MobiDB-lite"/>
    </source>
</evidence>
<reference evidence="3 4" key="1">
    <citation type="journal article" date="2024" name="IMA Fungus">
        <title>IMA Genome - F19 : A genome assembly and annotation guide to empower mycologists, including annotated draft genome sequences of Ceratocystis pirilliformis, Diaporthe australafricana, Fusarium ophioides, Paecilomyces lecythidis, and Sporothrix stenoceras.</title>
        <authorList>
            <person name="Aylward J."/>
            <person name="Wilson A.M."/>
            <person name="Visagie C.M."/>
            <person name="Spraker J."/>
            <person name="Barnes I."/>
            <person name="Buitendag C."/>
            <person name="Ceriani C."/>
            <person name="Del Mar Angel L."/>
            <person name="du Plessis D."/>
            <person name="Fuchs T."/>
            <person name="Gasser K."/>
            <person name="Kramer D."/>
            <person name="Li W."/>
            <person name="Munsamy K."/>
            <person name="Piso A."/>
            <person name="Price J.L."/>
            <person name="Sonnekus B."/>
            <person name="Thomas C."/>
            <person name="van der Nest A."/>
            <person name="van Dijk A."/>
            <person name="van Heerden A."/>
            <person name="van Vuuren N."/>
            <person name="Yilmaz N."/>
            <person name="Duong T.A."/>
            <person name="van der Merwe N.A."/>
            <person name="Wingfield M.J."/>
            <person name="Wingfield B.D."/>
        </authorList>
    </citation>
    <scope>NUCLEOTIDE SEQUENCE [LARGE SCALE GENOMIC DNA]</scope>
    <source>
        <strain evidence="3 4">CMW 18300</strain>
    </source>
</reference>
<gene>
    <name evidence="3" type="ORF">Daus18300_008358</name>
</gene>
<proteinExistence type="predicted"/>
<dbReference type="PANTHER" id="PTHR10993:SF7">
    <property type="entry name" value="LIPOYLTRANSFERASE 2, MITOCHONDRIAL-RELATED"/>
    <property type="match status" value="1"/>
</dbReference>
<dbReference type="PROSITE" id="PS51733">
    <property type="entry name" value="BPL_LPL_CATALYTIC"/>
    <property type="match status" value="1"/>
</dbReference>
<feature type="compositionally biased region" description="Low complexity" evidence="1">
    <location>
        <begin position="80"/>
        <end position="95"/>
    </location>
</feature>
<feature type="domain" description="BPL/LPL catalytic" evidence="2">
    <location>
        <begin position="93"/>
        <end position="341"/>
    </location>
</feature>
<organism evidence="3 4">
    <name type="scientific">Diaporthe australafricana</name>
    <dbReference type="NCBI Taxonomy" id="127596"/>
    <lineage>
        <taxon>Eukaryota</taxon>
        <taxon>Fungi</taxon>
        <taxon>Dikarya</taxon>
        <taxon>Ascomycota</taxon>
        <taxon>Pezizomycotina</taxon>
        <taxon>Sordariomycetes</taxon>
        <taxon>Sordariomycetidae</taxon>
        <taxon>Diaporthales</taxon>
        <taxon>Diaporthaceae</taxon>
        <taxon>Diaporthe</taxon>
    </lineage>
</organism>
<dbReference type="Gene3D" id="3.30.930.10">
    <property type="entry name" value="Bira Bifunctional Protein, Domain 2"/>
    <property type="match status" value="1"/>
</dbReference>
<dbReference type="SUPFAM" id="SSF55681">
    <property type="entry name" value="Class II aaRS and biotin synthetases"/>
    <property type="match status" value="1"/>
</dbReference>
<comment type="caution">
    <text evidence="3">The sequence shown here is derived from an EMBL/GenBank/DDBJ whole genome shotgun (WGS) entry which is preliminary data.</text>
</comment>
<keyword evidence="4" id="KW-1185">Reference proteome</keyword>
<sequence>MPPVRLRHIHLRSSPSQGIYPTYQTAAALQELLRRRQLDYQDAESSSSPSRLGLTAPHPTLISFTPQPTYTLGRRQAHQSLTTSSSSHMPPSSLTPAEISRLKAPFHVRSSSAHSLPTQGLAPTSEEKNTMPPPSAEHIFHPSVLTSPRGGLATYHGPGQVVLWPVMVIRSSTRNLGHKHFTVRCYSRLLERTTISLLRRLFGLEGFTTDDPGVWVRTPPSAASSAAAVTGGRAAGGDAGEVRKISALGIHLRRHVSSLGAALNLDMPTTSASAAAASGLQLEEADNPWARFVACGLAGKGVTCVEEELRAAGGAGIPGLDAEVVARAWAEELAKGMELGAAGAGGAVELVGRDEVDELVGAARREGSVDAARGDEL</sequence>
<feature type="compositionally biased region" description="Polar residues" evidence="1">
    <location>
        <begin position="109"/>
        <end position="122"/>
    </location>
</feature>
<accession>A0ABR3WIB6</accession>
<evidence type="ECO:0000259" key="2">
    <source>
        <dbReference type="PROSITE" id="PS51733"/>
    </source>
</evidence>
<protein>
    <recommendedName>
        <fullName evidence="2">BPL/LPL catalytic domain-containing protein</fullName>
    </recommendedName>
</protein>
<dbReference type="EMBL" id="JAWRVE010000078">
    <property type="protein sequence ID" value="KAL1862714.1"/>
    <property type="molecule type" value="Genomic_DNA"/>
</dbReference>
<dbReference type="PANTHER" id="PTHR10993">
    <property type="entry name" value="OCTANOYLTRANSFERASE"/>
    <property type="match status" value="1"/>
</dbReference>
<feature type="region of interest" description="Disordered" evidence="1">
    <location>
        <begin position="108"/>
        <end position="133"/>
    </location>
</feature>
<name>A0ABR3WIB6_9PEZI</name>
<dbReference type="Pfam" id="PF21948">
    <property type="entry name" value="LplA-B_cat"/>
    <property type="match status" value="1"/>
</dbReference>
<evidence type="ECO:0000313" key="4">
    <source>
        <dbReference type="Proteomes" id="UP001583177"/>
    </source>
</evidence>
<dbReference type="Proteomes" id="UP001583177">
    <property type="component" value="Unassembled WGS sequence"/>
</dbReference>
<feature type="region of interest" description="Disordered" evidence="1">
    <location>
        <begin position="72"/>
        <end position="95"/>
    </location>
</feature>